<dbReference type="PROSITE" id="PS00041">
    <property type="entry name" value="HTH_ARAC_FAMILY_1"/>
    <property type="match status" value="1"/>
</dbReference>
<comment type="caution">
    <text evidence="5">The sequence shown here is derived from an EMBL/GenBank/DDBJ whole genome shotgun (WGS) entry which is preliminary data.</text>
</comment>
<dbReference type="SMART" id="SM00342">
    <property type="entry name" value="HTH_ARAC"/>
    <property type="match status" value="1"/>
</dbReference>
<proteinExistence type="predicted"/>
<dbReference type="InterPro" id="IPR009057">
    <property type="entry name" value="Homeodomain-like_sf"/>
</dbReference>
<evidence type="ECO:0000256" key="2">
    <source>
        <dbReference type="ARBA" id="ARBA00023125"/>
    </source>
</evidence>
<dbReference type="Pfam" id="PF14525">
    <property type="entry name" value="AraC_binding_2"/>
    <property type="match status" value="1"/>
</dbReference>
<evidence type="ECO:0000313" key="5">
    <source>
        <dbReference type="EMBL" id="GAA1191971.1"/>
    </source>
</evidence>
<name>A0ABN1V3D6_9PSEU</name>
<evidence type="ECO:0000259" key="4">
    <source>
        <dbReference type="PROSITE" id="PS01124"/>
    </source>
</evidence>
<feature type="domain" description="HTH araC/xylS-type" evidence="4">
    <location>
        <begin position="203"/>
        <end position="304"/>
    </location>
</feature>
<keyword evidence="1" id="KW-0805">Transcription regulation</keyword>
<dbReference type="Proteomes" id="UP001500467">
    <property type="component" value="Unassembled WGS sequence"/>
</dbReference>
<dbReference type="RefSeq" id="WP_253854540.1">
    <property type="nucleotide sequence ID" value="NZ_BAAALM010000002.1"/>
</dbReference>
<dbReference type="InterPro" id="IPR018062">
    <property type="entry name" value="HTH_AraC-typ_CS"/>
</dbReference>
<keyword evidence="3" id="KW-0804">Transcription</keyword>
<sequence>MTVHGLTRFRTADVPEGSRLSAWEAHNVRSLVGLRARPLGDRPFTGTELNLTLPSLRFAKVTGSPHVVERGPGQIATCPGDGVVVYFALAGEGSFHHREGRAVLSPGQALVCDADQPFRRGFSRGLTELVLAVPRDVLRDATGRSGLTRPRTIGADSPHCRALASLVASGLRGDGDWDTLEAGVVDLLPAVVGSEPADGGHLAAARAYITTHLADPDLSASRIARAVGVSARQLSRLFAAAGESVPRAVLAARLDAARAAVTDPATRGSSLAELAAGLGFASPAHFSRSYRARFGTTPLRDRREAIRD</sequence>
<evidence type="ECO:0000256" key="1">
    <source>
        <dbReference type="ARBA" id="ARBA00023015"/>
    </source>
</evidence>
<protein>
    <submittedName>
        <fullName evidence="5">Helix-turn-helix domain-containing protein</fullName>
    </submittedName>
</protein>
<evidence type="ECO:0000256" key="3">
    <source>
        <dbReference type="ARBA" id="ARBA00023163"/>
    </source>
</evidence>
<keyword evidence="2" id="KW-0238">DNA-binding</keyword>
<accession>A0ABN1V3D6</accession>
<dbReference type="SUPFAM" id="SSF46689">
    <property type="entry name" value="Homeodomain-like"/>
    <property type="match status" value="1"/>
</dbReference>
<dbReference type="InterPro" id="IPR050204">
    <property type="entry name" value="AraC_XylS_family_regulators"/>
</dbReference>
<dbReference type="EMBL" id="BAAALM010000002">
    <property type="protein sequence ID" value="GAA1191971.1"/>
    <property type="molecule type" value="Genomic_DNA"/>
</dbReference>
<dbReference type="PROSITE" id="PS01124">
    <property type="entry name" value="HTH_ARAC_FAMILY_2"/>
    <property type="match status" value="1"/>
</dbReference>
<dbReference type="PANTHER" id="PTHR46796:SF6">
    <property type="entry name" value="ARAC SUBFAMILY"/>
    <property type="match status" value="1"/>
</dbReference>
<dbReference type="InterPro" id="IPR035418">
    <property type="entry name" value="AraC-bd_2"/>
</dbReference>
<keyword evidence="6" id="KW-1185">Reference proteome</keyword>
<dbReference type="Pfam" id="PF12833">
    <property type="entry name" value="HTH_18"/>
    <property type="match status" value="1"/>
</dbReference>
<dbReference type="Gene3D" id="1.10.10.60">
    <property type="entry name" value="Homeodomain-like"/>
    <property type="match status" value="1"/>
</dbReference>
<organism evidence="5 6">
    <name type="scientific">Prauserella alba</name>
    <dbReference type="NCBI Taxonomy" id="176898"/>
    <lineage>
        <taxon>Bacteria</taxon>
        <taxon>Bacillati</taxon>
        <taxon>Actinomycetota</taxon>
        <taxon>Actinomycetes</taxon>
        <taxon>Pseudonocardiales</taxon>
        <taxon>Pseudonocardiaceae</taxon>
        <taxon>Prauserella</taxon>
    </lineage>
</organism>
<dbReference type="InterPro" id="IPR018060">
    <property type="entry name" value="HTH_AraC"/>
</dbReference>
<gene>
    <name evidence="5" type="ORF">GCM10009675_02990</name>
</gene>
<dbReference type="PANTHER" id="PTHR46796">
    <property type="entry name" value="HTH-TYPE TRANSCRIPTIONAL ACTIVATOR RHAS-RELATED"/>
    <property type="match status" value="1"/>
</dbReference>
<evidence type="ECO:0000313" key="6">
    <source>
        <dbReference type="Proteomes" id="UP001500467"/>
    </source>
</evidence>
<reference evidence="5 6" key="1">
    <citation type="journal article" date="2019" name="Int. J. Syst. Evol. Microbiol.">
        <title>The Global Catalogue of Microorganisms (GCM) 10K type strain sequencing project: providing services to taxonomists for standard genome sequencing and annotation.</title>
        <authorList>
            <consortium name="The Broad Institute Genomics Platform"/>
            <consortium name="The Broad Institute Genome Sequencing Center for Infectious Disease"/>
            <person name="Wu L."/>
            <person name="Ma J."/>
        </authorList>
    </citation>
    <scope>NUCLEOTIDE SEQUENCE [LARGE SCALE GENOMIC DNA]</scope>
    <source>
        <strain evidence="5 6">JCM 13022</strain>
    </source>
</reference>